<evidence type="ECO:0000313" key="2">
    <source>
        <dbReference type="Proteomes" id="UP000009168"/>
    </source>
</evidence>
<dbReference type="InParanoid" id="Q234K3"/>
<keyword evidence="2" id="KW-1185">Reference proteome</keyword>
<dbReference type="Proteomes" id="UP000009168">
    <property type="component" value="Unassembled WGS sequence"/>
</dbReference>
<protein>
    <submittedName>
        <fullName evidence="1">Uncharacterized protein</fullName>
    </submittedName>
</protein>
<reference evidence="1" key="1">
    <citation type="submission" date="2008-09" db="EMBL/GenBank/DDBJ databases">
        <authorList>
            <person name="Eisen J.A."/>
            <person name="Wu M."/>
            <person name="Wu D."/>
            <person name="Nierman W.C."/>
            <person name="Orias E."/>
            <person name="Delcher A.L."/>
            <person name="Salzberg S.L."/>
        </authorList>
    </citation>
    <scope>NUCLEOTIDE SEQUENCE</scope>
    <source>
        <strain evidence="1">SB210</strain>
    </source>
</reference>
<name>Q234K3_TETTS</name>
<sequence>MWGQINYAIVGIKKRERDKSSWNYEKFKSSLIKIFISDPTKRVQTSIYLLIQKSSSFFYLFK</sequence>
<dbReference type="AlphaFoldDB" id="Q234K3"/>
<dbReference type="EMBL" id="GG662767">
    <property type="protein sequence ID" value="EAR92000.1"/>
    <property type="molecule type" value="Genomic_DNA"/>
</dbReference>
<accession>Q234K3</accession>
<dbReference type="RefSeq" id="XP_001012245.1">
    <property type="nucleotide sequence ID" value="XM_001012245.1"/>
</dbReference>
<proteinExistence type="predicted"/>
<evidence type="ECO:0000313" key="1">
    <source>
        <dbReference type="EMBL" id="EAR92000.1"/>
    </source>
</evidence>
<dbReference type="HOGENOM" id="CLU_2909086_0_0_1"/>
<gene>
    <name evidence="1" type="ORF">TTHERM_00104930</name>
</gene>
<organism evidence="1 2">
    <name type="scientific">Tetrahymena thermophila (strain SB210)</name>
    <dbReference type="NCBI Taxonomy" id="312017"/>
    <lineage>
        <taxon>Eukaryota</taxon>
        <taxon>Sar</taxon>
        <taxon>Alveolata</taxon>
        <taxon>Ciliophora</taxon>
        <taxon>Intramacronucleata</taxon>
        <taxon>Oligohymenophorea</taxon>
        <taxon>Hymenostomatida</taxon>
        <taxon>Tetrahymenina</taxon>
        <taxon>Tetrahymenidae</taxon>
        <taxon>Tetrahymena</taxon>
    </lineage>
</organism>
<dbReference type="GeneID" id="7828114"/>
<dbReference type="KEGG" id="tet:TTHERM_00104930"/>
<reference evidence="1" key="2">
    <citation type="submission" date="2014-02" db="EMBL/GenBank/DDBJ databases">
        <title>Annotation update of Tetrahymena thermophila SB210.</title>
        <authorList>
            <person name="Bidwell S."/>
            <person name="Michalis H.M."/>
            <person name="Zafar N."/>
            <person name="Joardar V."/>
            <person name="Miao W."/>
            <person name="Russ C."/>
            <person name="Eisen J."/>
            <person name="Wu M."/>
            <person name="Wu D."/>
            <person name="Nierman W."/>
            <person name="Orias E."/>
            <person name="Delcher A."/>
            <person name="Salzberg S."/>
            <person name="Coyne R."/>
        </authorList>
    </citation>
    <scope>NUCLEOTIDE SEQUENCE</scope>
    <source>
        <strain evidence="1">SB210</strain>
    </source>
</reference>